<comment type="caution">
    <text evidence="2">The sequence shown here is derived from an EMBL/GenBank/DDBJ whole genome shotgun (WGS) entry which is preliminary data.</text>
</comment>
<evidence type="ECO:0000313" key="5">
    <source>
        <dbReference type="Proteomes" id="UP000257123"/>
    </source>
</evidence>
<dbReference type="EMBL" id="DUJP01000021">
    <property type="protein sequence ID" value="HII46786.1"/>
    <property type="molecule type" value="Genomic_DNA"/>
</dbReference>
<evidence type="ECO:0000313" key="3">
    <source>
        <dbReference type="EMBL" id="RFA99323.1"/>
    </source>
</evidence>
<dbReference type="EMBL" id="NMUE01000005">
    <property type="protein sequence ID" value="RFA97568.1"/>
    <property type="molecule type" value="Genomic_DNA"/>
</dbReference>
<name>A0A371R214_9CREN</name>
<gene>
    <name evidence="2" type="ORF">CGL51_02690</name>
    <name evidence="3" type="ORF">CGL52_03875</name>
    <name evidence="1" type="ORF">HA333_04880</name>
</gene>
<dbReference type="Proteomes" id="UP000256877">
    <property type="component" value="Unassembled WGS sequence"/>
</dbReference>
<accession>A0A371R214</accession>
<evidence type="ECO:0000313" key="1">
    <source>
        <dbReference type="EMBL" id="HII46786.1"/>
    </source>
</evidence>
<dbReference type="Proteomes" id="UP000257123">
    <property type="component" value="Unassembled WGS sequence"/>
</dbReference>
<reference evidence="4 5" key="1">
    <citation type="submission" date="2017-07" db="EMBL/GenBank/DDBJ databases">
        <title>Draft genome sequence of aerobic hyperthermophilic archaea, Pyrobaculum aerophilum YKB31 and YKB32.</title>
        <authorList>
            <person name="Mochizuki T."/>
            <person name="Berliner A.J."/>
            <person name="Yoshida-Takashima Y."/>
            <person name="Takaki Y."/>
            <person name="Nunoura T."/>
            <person name="Takai K."/>
        </authorList>
    </citation>
    <scope>NUCLEOTIDE SEQUENCE [LARGE SCALE GENOMIC DNA]</scope>
    <source>
        <strain evidence="2 5">YKB31</strain>
        <strain evidence="3 4">YKB32</strain>
    </source>
</reference>
<dbReference type="Proteomes" id="UP000651120">
    <property type="component" value="Unassembled WGS sequence"/>
</dbReference>
<evidence type="ECO:0000313" key="2">
    <source>
        <dbReference type="EMBL" id="RFA97568.1"/>
    </source>
</evidence>
<protein>
    <submittedName>
        <fullName evidence="2">Uncharacterized protein</fullName>
    </submittedName>
</protein>
<reference evidence="1" key="2">
    <citation type="journal article" date="2020" name="bioRxiv">
        <title>A rank-normalized archaeal taxonomy based on genome phylogeny resolves widespread incomplete and uneven classifications.</title>
        <authorList>
            <person name="Rinke C."/>
            <person name="Chuvochina M."/>
            <person name="Mussig A.J."/>
            <person name="Chaumeil P.-A."/>
            <person name="Waite D.W."/>
            <person name="Whitman W.B."/>
            <person name="Parks D.H."/>
            <person name="Hugenholtz P."/>
        </authorList>
    </citation>
    <scope>NUCLEOTIDE SEQUENCE</scope>
    <source>
        <strain evidence="1">UBA8839</strain>
    </source>
</reference>
<dbReference type="OMA" id="LEICANR"/>
<organism evidence="2 5">
    <name type="scientific">Pyrobaculum aerophilum</name>
    <dbReference type="NCBI Taxonomy" id="13773"/>
    <lineage>
        <taxon>Archaea</taxon>
        <taxon>Thermoproteota</taxon>
        <taxon>Thermoprotei</taxon>
        <taxon>Thermoproteales</taxon>
        <taxon>Thermoproteaceae</taxon>
        <taxon>Pyrobaculum</taxon>
    </lineage>
</organism>
<evidence type="ECO:0000313" key="4">
    <source>
        <dbReference type="Proteomes" id="UP000256877"/>
    </source>
</evidence>
<dbReference type="OrthoDB" id="28492at2157"/>
<dbReference type="AlphaFoldDB" id="A0A371R214"/>
<dbReference type="RefSeq" id="WP_011008851.1">
    <property type="nucleotide sequence ID" value="NZ_DAIOPL010000007.1"/>
</dbReference>
<proteinExistence type="predicted"/>
<dbReference type="GeneID" id="1463544"/>
<dbReference type="EMBL" id="NMUF01000007">
    <property type="protein sequence ID" value="RFA99323.1"/>
    <property type="molecule type" value="Genomic_DNA"/>
</dbReference>
<sequence>MDEVFNKEDEVICALVTTPDENALEILKIFKPRHIFLAMEGRRLAAKAAALGEVRICTYLPWEIPPGFKASGPLTFLEICANRPVLVV</sequence>